<evidence type="ECO:0000256" key="4">
    <source>
        <dbReference type="ARBA" id="ARBA00022618"/>
    </source>
</evidence>
<dbReference type="PANTHER" id="PTHR23415">
    <property type="entry name" value="CYCLIN-DEPENDENT KINASES REGULATORY SUBUNIT/60S RIBOSOME SUBUNIT BIOGENESIS PROTEIN NIP7"/>
    <property type="match status" value="1"/>
</dbReference>
<dbReference type="STRING" id="61819.ENSACIP00000022085"/>
<dbReference type="Pfam" id="PF01111">
    <property type="entry name" value="CKS"/>
    <property type="match status" value="1"/>
</dbReference>
<comment type="function">
    <text evidence="1 6">Binds to the catalytic subunit of the cyclin dependent kinases and is essential for their biological function.</text>
</comment>
<evidence type="ECO:0000256" key="3">
    <source>
        <dbReference type="ARBA" id="ARBA00011253"/>
    </source>
</evidence>
<evidence type="ECO:0000256" key="5">
    <source>
        <dbReference type="ARBA" id="ARBA00023306"/>
    </source>
</evidence>
<reference evidence="7" key="1">
    <citation type="submission" date="2025-08" db="UniProtKB">
        <authorList>
            <consortium name="Ensembl"/>
        </authorList>
    </citation>
    <scope>IDENTIFICATION</scope>
</reference>
<dbReference type="GO" id="GO:0051301">
    <property type="term" value="P:cell division"/>
    <property type="evidence" value="ECO:0007669"/>
    <property type="project" value="UniProtKB-UniRule"/>
</dbReference>
<dbReference type="GeneTree" id="ENSGT00950000182971"/>
<organism evidence="7 8">
    <name type="scientific">Amphilophus citrinellus</name>
    <name type="common">Midas cichlid</name>
    <name type="synonym">Cichlasoma citrinellum</name>
    <dbReference type="NCBI Taxonomy" id="61819"/>
    <lineage>
        <taxon>Eukaryota</taxon>
        <taxon>Metazoa</taxon>
        <taxon>Chordata</taxon>
        <taxon>Craniata</taxon>
        <taxon>Vertebrata</taxon>
        <taxon>Euteleostomi</taxon>
        <taxon>Actinopterygii</taxon>
        <taxon>Neopterygii</taxon>
        <taxon>Teleostei</taxon>
        <taxon>Neoteleostei</taxon>
        <taxon>Acanthomorphata</taxon>
        <taxon>Ovalentaria</taxon>
        <taxon>Cichlomorphae</taxon>
        <taxon>Cichliformes</taxon>
        <taxon>Cichlidae</taxon>
        <taxon>New World cichlids</taxon>
        <taxon>Cichlasomatinae</taxon>
        <taxon>Heroini</taxon>
        <taxon>Amphilophus</taxon>
    </lineage>
</organism>
<dbReference type="OMA" id="KNEWRAI"/>
<dbReference type="PRINTS" id="PR00296">
    <property type="entry name" value="CYCLINKINASE"/>
</dbReference>
<dbReference type="SMART" id="SM01084">
    <property type="entry name" value="CKS"/>
    <property type="match status" value="1"/>
</dbReference>
<proteinExistence type="inferred from homology"/>
<keyword evidence="5 6" id="KW-0131">Cell cycle</keyword>
<evidence type="ECO:0000256" key="1">
    <source>
        <dbReference type="ARBA" id="ARBA00002449"/>
    </source>
</evidence>
<dbReference type="Proteomes" id="UP000261340">
    <property type="component" value="Unplaced"/>
</dbReference>
<keyword evidence="4 6" id="KW-0132">Cell division</keyword>
<accession>A0A3Q0SPF5</accession>
<reference evidence="7" key="2">
    <citation type="submission" date="2025-09" db="UniProtKB">
        <authorList>
            <consortium name="Ensembl"/>
        </authorList>
    </citation>
    <scope>IDENTIFICATION</scope>
</reference>
<dbReference type="Ensembl" id="ENSACIT00000022673.1">
    <property type="protein sequence ID" value="ENSACIP00000022085.1"/>
    <property type="gene ID" value="ENSACIG00000017180.1"/>
</dbReference>
<name>A0A3Q0SPF5_AMPCI</name>
<dbReference type="GO" id="GO:0016538">
    <property type="term" value="F:cyclin-dependent protein serine/threonine kinase regulator activity"/>
    <property type="evidence" value="ECO:0007669"/>
    <property type="project" value="InterPro"/>
</dbReference>
<dbReference type="InterPro" id="IPR036858">
    <property type="entry name" value="Cyclin-dep_kinase_reg-sub_sf"/>
</dbReference>
<evidence type="ECO:0000313" key="8">
    <source>
        <dbReference type="Proteomes" id="UP000261340"/>
    </source>
</evidence>
<sequence length="58" mass="7118">MHVVLPRDMVKYVPKSHLMSEKEWRQLGVQQSQGWMHYMIHEPEPHILLFRRPLLQKQ</sequence>
<comment type="similarity">
    <text evidence="2 6">Belongs to the CKS family.</text>
</comment>
<evidence type="ECO:0000313" key="7">
    <source>
        <dbReference type="Ensembl" id="ENSACIP00000022085.1"/>
    </source>
</evidence>
<dbReference type="AlphaFoldDB" id="A0A3Q0SPF5"/>
<evidence type="ECO:0000256" key="2">
    <source>
        <dbReference type="ARBA" id="ARBA00007782"/>
    </source>
</evidence>
<gene>
    <name evidence="7" type="primary">CKS2</name>
</gene>
<dbReference type="InterPro" id="IPR000789">
    <property type="entry name" value="Cyclin-dep_kinase_reg-sub"/>
</dbReference>
<dbReference type="FunFam" id="3.30.170.10:FF:000001">
    <property type="entry name" value="Cyclin-dependent kinases regulatory subunit"/>
    <property type="match status" value="1"/>
</dbReference>
<dbReference type="PROSITE" id="PS00945">
    <property type="entry name" value="CKS_2"/>
    <property type="match status" value="1"/>
</dbReference>
<comment type="subunit">
    <text evidence="3">Forms a homohexamer that can probably bind six kinase subunits.</text>
</comment>
<dbReference type="Gene3D" id="3.30.170.10">
    <property type="entry name" value="Cyclin-dependent kinase, regulatory subunit"/>
    <property type="match status" value="1"/>
</dbReference>
<protein>
    <recommendedName>
        <fullName evidence="6">Cyclin-dependent kinases regulatory subunit</fullName>
    </recommendedName>
</protein>
<evidence type="ECO:0000256" key="6">
    <source>
        <dbReference type="RuleBase" id="RU311113"/>
    </source>
</evidence>
<keyword evidence="8" id="KW-1185">Reference proteome</keyword>
<dbReference type="SUPFAM" id="SSF55637">
    <property type="entry name" value="Cell cycle regulatory proteins"/>
    <property type="match status" value="1"/>
</dbReference>